<dbReference type="EMBL" id="JAQIZT010000002">
    <property type="protein sequence ID" value="KAJ7007323.1"/>
    <property type="molecule type" value="Genomic_DNA"/>
</dbReference>
<dbReference type="AlphaFoldDB" id="A0AAD6REE4"/>
<organism evidence="1 2">
    <name type="scientific">Populus alba x Populus x berolinensis</name>
    <dbReference type="NCBI Taxonomy" id="444605"/>
    <lineage>
        <taxon>Eukaryota</taxon>
        <taxon>Viridiplantae</taxon>
        <taxon>Streptophyta</taxon>
        <taxon>Embryophyta</taxon>
        <taxon>Tracheophyta</taxon>
        <taxon>Spermatophyta</taxon>
        <taxon>Magnoliopsida</taxon>
        <taxon>eudicotyledons</taxon>
        <taxon>Gunneridae</taxon>
        <taxon>Pentapetalae</taxon>
        <taxon>rosids</taxon>
        <taxon>fabids</taxon>
        <taxon>Malpighiales</taxon>
        <taxon>Salicaceae</taxon>
        <taxon>Saliceae</taxon>
        <taxon>Populus</taxon>
    </lineage>
</organism>
<proteinExistence type="predicted"/>
<name>A0AAD6REE4_9ROSI</name>
<evidence type="ECO:0000313" key="1">
    <source>
        <dbReference type="EMBL" id="KAJ7007323.1"/>
    </source>
</evidence>
<protein>
    <submittedName>
        <fullName evidence="1">Uncharacterized protein</fullName>
    </submittedName>
</protein>
<dbReference type="Proteomes" id="UP001164929">
    <property type="component" value="Chromosome 2"/>
</dbReference>
<reference evidence="1" key="1">
    <citation type="journal article" date="2023" name="Mol. Ecol. Resour.">
        <title>Chromosome-level genome assembly of a triploid poplar Populus alba 'Berolinensis'.</title>
        <authorList>
            <person name="Chen S."/>
            <person name="Yu Y."/>
            <person name="Wang X."/>
            <person name="Wang S."/>
            <person name="Zhang T."/>
            <person name="Zhou Y."/>
            <person name="He R."/>
            <person name="Meng N."/>
            <person name="Wang Y."/>
            <person name="Liu W."/>
            <person name="Liu Z."/>
            <person name="Liu J."/>
            <person name="Guo Q."/>
            <person name="Huang H."/>
            <person name="Sederoff R.R."/>
            <person name="Wang G."/>
            <person name="Qu G."/>
            <person name="Chen S."/>
        </authorList>
    </citation>
    <scope>NUCLEOTIDE SEQUENCE</scope>
    <source>
        <strain evidence="1">SC-2020</strain>
    </source>
</reference>
<comment type="caution">
    <text evidence="1">The sequence shown here is derived from an EMBL/GenBank/DDBJ whole genome shotgun (WGS) entry which is preliminary data.</text>
</comment>
<gene>
    <name evidence="1" type="ORF">NC653_006384</name>
</gene>
<sequence>MSDTGLAEKRIYHAALNGNNSLPNVLHQKVCFDNANSDSPSAYFTV</sequence>
<keyword evidence="2" id="KW-1185">Reference proteome</keyword>
<accession>A0AAD6REE4</accession>
<evidence type="ECO:0000313" key="2">
    <source>
        <dbReference type="Proteomes" id="UP001164929"/>
    </source>
</evidence>